<dbReference type="SUPFAM" id="SSF51338">
    <property type="entry name" value="Composite domain of metallo-dependent hydrolases"/>
    <property type="match status" value="1"/>
</dbReference>
<evidence type="ECO:0008006" key="3">
    <source>
        <dbReference type="Google" id="ProtNLM"/>
    </source>
</evidence>
<keyword evidence="2" id="KW-1185">Reference proteome</keyword>
<dbReference type="AlphaFoldDB" id="A0A370GII0"/>
<dbReference type="InterPro" id="IPR011059">
    <property type="entry name" value="Metal-dep_hydrolase_composite"/>
</dbReference>
<dbReference type="GO" id="GO:0016810">
    <property type="term" value="F:hydrolase activity, acting on carbon-nitrogen (but not peptide) bonds"/>
    <property type="evidence" value="ECO:0007669"/>
    <property type="project" value="InterPro"/>
</dbReference>
<dbReference type="OrthoDB" id="2959323at2"/>
<accession>A0A370GII0</accession>
<dbReference type="RefSeq" id="WP_114745323.1">
    <property type="nucleotide sequence ID" value="NZ_QQAY01000004.1"/>
</dbReference>
<dbReference type="Proteomes" id="UP000255326">
    <property type="component" value="Unassembled WGS sequence"/>
</dbReference>
<proteinExistence type="predicted"/>
<evidence type="ECO:0000313" key="2">
    <source>
        <dbReference type="Proteomes" id="UP000255326"/>
    </source>
</evidence>
<protein>
    <recommendedName>
        <fullName evidence="3">Amidohydrolase family protein</fullName>
    </recommendedName>
</protein>
<dbReference type="Gene3D" id="2.30.40.10">
    <property type="entry name" value="Urease, subunit C, domain 1"/>
    <property type="match status" value="1"/>
</dbReference>
<reference evidence="1 2" key="1">
    <citation type="submission" date="2018-07" db="EMBL/GenBank/DDBJ databases">
        <title>Genomic Encyclopedia of Type Strains, Phase IV (KMG-IV): sequencing the most valuable type-strain genomes for metagenomic binning, comparative biology and taxonomic classification.</title>
        <authorList>
            <person name="Goeker M."/>
        </authorList>
    </citation>
    <scope>NUCLEOTIDE SEQUENCE [LARGE SCALE GENOMIC DNA]</scope>
    <source>
        <strain evidence="1 2">DSM 25281</strain>
    </source>
</reference>
<organism evidence="1 2">
    <name type="scientific">Falsibacillus pallidus</name>
    <dbReference type="NCBI Taxonomy" id="493781"/>
    <lineage>
        <taxon>Bacteria</taxon>
        <taxon>Bacillati</taxon>
        <taxon>Bacillota</taxon>
        <taxon>Bacilli</taxon>
        <taxon>Bacillales</taxon>
        <taxon>Bacillaceae</taxon>
        <taxon>Falsibacillus</taxon>
    </lineage>
</organism>
<evidence type="ECO:0000313" key="1">
    <source>
        <dbReference type="EMBL" id="RDI42999.1"/>
    </source>
</evidence>
<sequence length="295" mass="33781">MTYVISNATLLQKGELKDASVLIKENKIAAIREAFNFENALRMDVSSFILAPTFTMLDFSLPATDFFAFKQYMIDHFLSKGCTTILSPCEITHERDLDTSLKRHRMSLLSCPIDYCMAIKVPIRNLSPSLMRKCSRYKIPLILVEISNVQEIKSLPWGWIKDAMFPYNPVLVPFLSTGLAKKEQQSIIKNWQIILKNEKIPHIPQEMMEKTPILPSTLKKIGIYPKRGILAIGGEVSYNLFPKSSLIDRPDSIYYDILRPSVTVYRDQLVYVNDDVSFFPGMGREVKINRPGFFV</sequence>
<gene>
    <name evidence="1" type="ORF">DFR59_10449</name>
</gene>
<comment type="caution">
    <text evidence="1">The sequence shown here is derived from an EMBL/GenBank/DDBJ whole genome shotgun (WGS) entry which is preliminary data.</text>
</comment>
<name>A0A370GII0_9BACI</name>
<dbReference type="EMBL" id="QQAY01000004">
    <property type="protein sequence ID" value="RDI42999.1"/>
    <property type="molecule type" value="Genomic_DNA"/>
</dbReference>